<sequence length="65" mass="7275">MAFKIVDQTFPKEGFEARCSDCEQITQVDLPSEAEDMDLGSEPWLQMLQDTLTKITEGHTCPVAV</sequence>
<protein>
    <submittedName>
        <fullName evidence="1">Uncharacterized protein</fullName>
    </submittedName>
</protein>
<evidence type="ECO:0000313" key="1">
    <source>
        <dbReference type="EMBL" id="KKM94227.1"/>
    </source>
</evidence>
<proteinExistence type="predicted"/>
<dbReference type="AlphaFoldDB" id="A0A0F9PLU7"/>
<comment type="caution">
    <text evidence="1">The sequence shown here is derived from an EMBL/GenBank/DDBJ whole genome shotgun (WGS) entry which is preliminary data.</text>
</comment>
<name>A0A0F9PLU7_9ZZZZ</name>
<dbReference type="EMBL" id="LAZR01006166">
    <property type="protein sequence ID" value="KKM94227.1"/>
    <property type="molecule type" value="Genomic_DNA"/>
</dbReference>
<reference evidence="1" key="1">
    <citation type="journal article" date="2015" name="Nature">
        <title>Complex archaea that bridge the gap between prokaryotes and eukaryotes.</title>
        <authorList>
            <person name="Spang A."/>
            <person name="Saw J.H."/>
            <person name="Jorgensen S.L."/>
            <person name="Zaremba-Niedzwiedzka K."/>
            <person name="Martijn J."/>
            <person name="Lind A.E."/>
            <person name="van Eijk R."/>
            <person name="Schleper C."/>
            <person name="Guy L."/>
            <person name="Ettema T.J."/>
        </authorList>
    </citation>
    <scope>NUCLEOTIDE SEQUENCE</scope>
</reference>
<accession>A0A0F9PLU7</accession>
<gene>
    <name evidence="1" type="ORF">LCGC14_1200460</name>
</gene>
<organism evidence="1">
    <name type="scientific">marine sediment metagenome</name>
    <dbReference type="NCBI Taxonomy" id="412755"/>
    <lineage>
        <taxon>unclassified sequences</taxon>
        <taxon>metagenomes</taxon>
        <taxon>ecological metagenomes</taxon>
    </lineage>
</organism>